<keyword evidence="2" id="KW-1185">Reference proteome</keyword>
<evidence type="ECO:0000313" key="1">
    <source>
        <dbReference type="EMBL" id="PKI52288.1"/>
    </source>
</evidence>
<dbReference type="Proteomes" id="UP000233551">
    <property type="component" value="Unassembled WGS sequence"/>
</dbReference>
<accession>A0A2I0J7T4</accession>
<comment type="caution">
    <text evidence="1">The sequence shown here is derived from an EMBL/GenBank/DDBJ whole genome shotgun (WGS) entry which is preliminary data.</text>
</comment>
<protein>
    <submittedName>
        <fullName evidence="1">Uncharacterized protein</fullName>
    </submittedName>
</protein>
<evidence type="ECO:0000313" key="2">
    <source>
        <dbReference type="Proteomes" id="UP000233551"/>
    </source>
</evidence>
<name>A0A2I0J7T4_PUNGR</name>
<gene>
    <name evidence="1" type="ORF">CRG98_027330</name>
</gene>
<proteinExistence type="predicted"/>
<dbReference type="EMBL" id="PGOL01001946">
    <property type="protein sequence ID" value="PKI52288.1"/>
    <property type="molecule type" value="Genomic_DNA"/>
</dbReference>
<reference evidence="1 2" key="1">
    <citation type="submission" date="2017-11" db="EMBL/GenBank/DDBJ databases">
        <title>De-novo sequencing of pomegranate (Punica granatum L.) genome.</title>
        <authorList>
            <person name="Akparov Z."/>
            <person name="Amiraslanov A."/>
            <person name="Hajiyeva S."/>
            <person name="Abbasov M."/>
            <person name="Kaur K."/>
            <person name="Hamwieh A."/>
            <person name="Solovyev V."/>
            <person name="Salamov A."/>
            <person name="Braich B."/>
            <person name="Kosarev P."/>
            <person name="Mahmoud A."/>
            <person name="Hajiyev E."/>
            <person name="Babayeva S."/>
            <person name="Izzatullayeva V."/>
            <person name="Mammadov A."/>
            <person name="Mammadov A."/>
            <person name="Sharifova S."/>
            <person name="Ojaghi J."/>
            <person name="Eynullazada K."/>
            <person name="Bayramov B."/>
            <person name="Abdulazimova A."/>
            <person name="Shahmuradov I."/>
        </authorList>
    </citation>
    <scope>NUCLEOTIDE SEQUENCE [LARGE SCALE GENOMIC DNA]</scope>
    <source>
        <strain evidence="2">cv. AG2017</strain>
        <tissue evidence="1">Leaf</tissue>
    </source>
</reference>
<dbReference type="AlphaFoldDB" id="A0A2I0J7T4"/>
<sequence>MTTGKGFQETSPVPLFPPHHRPVHLLPPFITAITSGSKGEVHGAGRPIEGLLLLFEAEKPSIANVIRCSGKMYGSTGEWP</sequence>
<organism evidence="1 2">
    <name type="scientific">Punica granatum</name>
    <name type="common">Pomegranate</name>
    <dbReference type="NCBI Taxonomy" id="22663"/>
    <lineage>
        <taxon>Eukaryota</taxon>
        <taxon>Viridiplantae</taxon>
        <taxon>Streptophyta</taxon>
        <taxon>Embryophyta</taxon>
        <taxon>Tracheophyta</taxon>
        <taxon>Spermatophyta</taxon>
        <taxon>Magnoliopsida</taxon>
        <taxon>eudicotyledons</taxon>
        <taxon>Gunneridae</taxon>
        <taxon>Pentapetalae</taxon>
        <taxon>rosids</taxon>
        <taxon>malvids</taxon>
        <taxon>Myrtales</taxon>
        <taxon>Lythraceae</taxon>
        <taxon>Punica</taxon>
    </lineage>
</organism>